<feature type="region of interest" description="Disordered" evidence="1">
    <location>
        <begin position="81"/>
        <end position="139"/>
    </location>
</feature>
<feature type="region of interest" description="Disordered" evidence="1">
    <location>
        <begin position="510"/>
        <end position="543"/>
    </location>
</feature>
<feature type="compositionally biased region" description="Basic and acidic residues" evidence="1">
    <location>
        <begin position="386"/>
        <end position="402"/>
    </location>
</feature>
<feature type="region of interest" description="Disordered" evidence="1">
    <location>
        <begin position="48"/>
        <end position="69"/>
    </location>
</feature>
<feature type="compositionally biased region" description="Low complexity" evidence="1">
    <location>
        <begin position="173"/>
        <end position="199"/>
    </location>
</feature>
<gene>
    <name evidence="2" type="ORF">FOMPIDRAFT_1048172</name>
</gene>
<evidence type="ECO:0000256" key="1">
    <source>
        <dbReference type="SAM" id="MobiDB-lite"/>
    </source>
</evidence>
<proteinExistence type="predicted"/>
<dbReference type="AlphaFoldDB" id="S8FVA7"/>
<feature type="compositionally biased region" description="Low complexity" evidence="1">
    <location>
        <begin position="249"/>
        <end position="273"/>
    </location>
</feature>
<dbReference type="eggNOG" id="ENOG502SVU6">
    <property type="taxonomic scope" value="Eukaryota"/>
</dbReference>
<dbReference type="HOGENOM" id="CLU_412222_0_0_1"/>
<accession>S8FVA7</accession>
<organism evidence="2 3">
    <name type="scientific">Fomitopsis schrenkii</name>
    <name type="common">Brown rot fungus</name>
    <dbReference type="NCBI Taxonomy" id="2126942"/>
    <lineage>
        <taxon>Eukaryota</taxon>
        <taxon>Fungi</taxon>
        <taxon>Dikarya</taxon>
        <taxon>Basidiomycota</taxon>
        <taxon>Agaricomycotina</taxon>
        <taxon>Agaricomycetes</taxon>
        <taxon>Polyporales</taxon>
        <taxon>Fomitopsis</taxon>
    </lineage>
</organism>
<name>S8FVA7_FOMSC</name>
<sequence length="543" mass="58984">MTEYTSNSEAIREYMSARERTALWVDAHSPNGTVPAFVPPSYPPSIVTVSDAPSYGPTDSDEESSHSLPPRMVLRYNDGRPDIPITTEYNPHNGTHSRAAPKMHSAEPRTHPTHGRSRSGSYAPPVSHVPSQVPPRHVQSLSYASQTVMEPLAMPEPPRSPESIVVLPSRQGSQNTQSTSQTSQNLHHPPQPHHTPSPSFDAPLQVPLPPSTLSQIPQQSSRFGGASRHSSHPSLHGIASPSPRRAFDPSQIPLPASSPPLSQSQSHAQHYAQPLPGAATSFAPHPPSSRVQSQLPYTYSPPAIIYAPSSKHSRSHYAPPAIVYSPSATHHAPSRHAPSMTYSRSDPLPHTAHHQRAGSGSSAYQPGQGSMRSRRPGPTIPEEEDPRVAGRYDRSVERERGRSRSRGRSVARTRTPAESVMYLEDHELPPPPRGQTPSDAFEDDDERATQASGSTYYVLPTPGQKVRLIVPNANSIYTATSTTKSGHSPQSAHSGPKKAFFQRIFSIPKLSGSSSSSDGSGKRIHRRHTIGTHMQGRMGFPPR</sequence>
<dbReference type="EMBL" id="KE504137">
    <property type="protein sequence ID" value="EPT02160.1"/>
    <property type="molecule type" value="Genomic_DNA"/>
</dbReference>
<dbReference type="Proteomes" id="UP000015241">
    <property type="component" value="Unassembled WGS sequence"/>
</dbReference>
<feature type="compositionally biased region" description="Polar residues" evidence="1">
    <location>
        <begin position="358"/>
        <end position="371"/>
    </location>
</feature>
<reference evidence="2 3" key="1">
    <citation type="journal article" date="2012" name="Science">
        <title>The Paleozoic origin of enzymatic lignin decomposition reconstructed from 31 fungal genomes.</title>
        <authorList>
            <person name="Floudas D."/>
            <person name="Binder M."/>
            <person name="Riley R."/>
            <person name="Barry K."/>
            <person name="Blanchette R.A."/>
            <person name="Henrissat B."/>
            <person name="Martinez A.T."/>
            <person name="Otillar R."/>
            <person name="Spatafora J.W."/>
            <person name="Yadav J.S."/>
            <person name="Aerts A."/>
            <person name="Benoit I."/>
            <person name="Boyd A."/>
            <person name="Carlson A."/>
            <person name="Copeland A."/>
            <person name="Coutinho P.M."/>
            <person name="de Vries R.P."/>
            <person name="Ferreira P."/>
            <person name="Findley K."/>
            <person name="Foster B."/>
            <person name="Gaskell J."/>
            <person name="Glotzer D."/>
            <person name="Gorecki P."/>
            <person name="Heitman J."/>
            <person name="Hesse C."/>
            <person name="Hori C."/>
            <person name="Igarashi K."/>
            <person name="Jurgens J.A."/>
            <person name="Kallen N."/>
            <person name="Kersten P."/>
            <person name="Kohler A."/>
            <person name="Kuees U."/>
            <person name="Kumar T.K.A."/>
            <person name="Kuo A."/>
            <person name="LaButti K."/>
            <person name="Larrondo L.F."/>
            <person name="Lindquist E."/>
            <person name="Ling A."/>
            <person name="Lombard V."/>
            <person name="Lucas S."/>
            <person name="Lundell T."/>
            <person name="Martin R."/>
            <person name="McLaughlin D.J."/>
            <person name="Morgenstern I."/>
            <person name="Morin E."/>
            <person name="Murat C."/>
            <person name="Nagy L.G."/>
            <person name="Nolan M."/>
            <person name="Ohm R.A."/>
            <person name="Patyshakuliyeva A."/>
            <person name="Rokas A."/>
            <person name="Ruiz-Duenas F.J."/>
            <person name="Sabat G."/>
            <person name="Salamov A."/>
            <person name="Samejima M."/>
            <person name="Schmutz J."/>
            <person name="Slot J.C."/>
            <person name="St John F."/>
            <person name="Stenlid J."/>
            <person name="Sun H."/>
            <person name="Sun S."/>
            <person name="Syed K."/>
            <person name="Tsang A."/>
            <person name="Wiebenga A."/>
            <person name="Young D."/>
            <person name="Pisabarro A."/>
            <person name="Eastwood D.C."/>
            <person name="Martin F."/>
            <person name="Cullen D."/>
            <person name="Grigoriev I.V."/>
            <person name="Hibbett D.S."/>
        </authorList>
    </citation>
    <scope>NUCLEOTIDE SEQUENCE</scope>
    <source>
        <strain evidence="3">FP-58527</strain>
    </source>
</reference>
<feature type="compositionally biased region" description="Polar residues" evidence="1">
    <location>
        <begin position="211"/>
        <end position="222"/>
    </location>
</feature>
<evidence type="ECO:0000313" key="2">
    <source>
        <dbReference type="EMBL" id="EPT02160.1"/>
    </source>
</evidence>
<protein>
    <submittedName>
        <fullName evidence="2">Uncharacterized protein</fullName>
    </submittedName>
</protein>
<feature type="region of interest" description="Disordered" evidence="1">
    <location>
        <begin position="152"/>
        <end position="458"/>
    </location>
</feature>
<dbReference type="InParanoid" id="S8FVA7"/>
<feature type="compositionally biased region" description="Polar residues" evidence="1">
    <location>
        <begin position="87"/>
        <end position="96"/>
    </location>
</feature>
<dbReference type="OrthoDB" id="3249663at2759"/>
<evidence type="ECO:0000313" key="3">
    <source>
        <dbReference type="Proteomes" id="UP000015241"/>
    </source>
</evidence>
<feature type="compositionally biased region" description="Low complexity" evidence="1">
    <location>
        <begin position="124"/>
        <end position="139"/>
    </location>
</feature>
<keyword evidence="3" id="KW-1185">Reference proteome</keyword>